<evidence type="ECO:0000256" key="7">
    <source>
        <dbReference type="ARBA" id="ARBA00023098"/>
    </source>
</evidence>
<comment type="caution">
    <text evidence="10">The sequence shown here is derived from an EMBL/GenBank/DDBJ whole genome shotgun (WGS) entry which is preliminary data.</text>
</comment>
<dbReference type="InterPro" id="IPR032263">
    <property type="entry name" value="Citrate-bd"/>
</dbReference>
<protein>
    <submittedName>
        <fullName evidence="10">Uncharacterized protein</fullName>
    </submittedName>
</protein>
<evidence type="ECO:0000256" key="6">
    <source>
        <dbReference type="ARBA" id="ARBA00022840"/>
    </source>
</evidence>
<evidence type="ECO:0000313" key="10">
    <source>
        <dbReference type="EMBL" id="PIR98750.1"/>
    </source>
</evidence>
<dbReference type="Gene3D" id="3.40.50.261">
    <property type="entry name" value="Succinyl-CoA synthetase domains"/>
    <property type="match status" value="1"/>
</dbReference>
<dbReference type="AlphaFoldDB" id="A0A2H0VKA9"/>
<dbReference type="Pfam" id="PF16114">
    <property type="entry name" value="Citrate_bind"/>
    <property type="match status" value="1"/>
</dbReference>
<keyword evidence="3" id="KW-0444">Lipid biosynthesis</keyword>
<dbReference type="EMBL" id="PFAF01000067">
    <property type="protein sequence ID" value="PIR98750.1"/>
    <property type="molecule type" value="Genomic_DNA"/>
</dbReference>
<evidence type="ECO:0000256" key="5">
    <source>
        <dbReference type="ARBA" id="ARBA00022741"/>
    </source>
</evidence>
<feature type="domain" description="ATP-citrate synthase ATP-grasp" evidence="9">
    <location>
        <begin position="38"/>
        <end position="196"/>
    </location>
</feature>
<evidence type="ECO:0000259" key="9">
    <source>
        <dbReference type="Pfam" id="PF24948"/>
    </source>
</evidence>
<accession>A0A2H0VKA9</accession>
<dbReference type="GO" id="GO:0005737">
    <property type="term" value="C:cytoplasm"/>
    <property type="evidence" value="ECO:0007669"/>
    <property type="project" value="UniProtKB-SubCell"/>
</dbReference>
<evidence type="ECO:0000256" key="4">
    <source>
        <dbReference type="ARBA" id="ARBA00022679"/>
    </source>
</evidence>
<proteinExistence type="predicted"/>
<evidence type="ECO:0000313" key="11">
    <source>
        <dbReference type="Proteomes" id="UP000230796"/>
    </source>
</evidence>
<keyword evidence="5" id="KW-0547">Nucleotide-binding</keyword>
<keyword evidence="7" id="KW-0443">Lipid metabolism</keyword>
<dbReference type="FunFam" id="3.40.50.261:FF:000008">
    <property type="entry name" value="ATP-citrate synthase alpha chain protein"/>
    <property type="match status" value="1"/>
</dbReference>
<evidence type="ECO:0000259" key="8">
    <source>
        <dbReference type="Pfam" id="PF16114"/>
    </source>
</evidence>
<dbReference type="InterPro" id="IPR016102">
    <property type="entry name" value="Succinyl-CoA_synth-like"/>
</dbReference>
<keyword evidence="4" id="KW-0808">Transferase</keyword>
<dbReference type="Pfam" id="PF24948">
    <property type="entry name" value="Citrate_synth_N"/>
    <property type="match status" value="1"/>
</dbReference>
<evidence type="ECO:0000256" key="3">
    <source>
        <dbReference type="ARBA" id="ARBA00022516"/>
    </source>
</evidence>
<evidence type="ECO:0000256" key="2">
    <source>
        <dbReference type="ARBA" id="ARBA00022490"/>
    </source>
</evidence>
<keyword evidence="6" id="KW-0067">ATP-binding</keyword>
<dbReference type="InterPro" id="IPR056749">
    <property type="entry name" value="Citrate_synth_N"/>
</dbReference>
<dbReference type="SUPFAM" id="SSF56059">
    <property type="entry name" value="Glutathione synthetase ATP-binding domain-like"/>
    <property type="match status" value="1"/>
</dbReference>
<feature type="domain" description="ATP-citrate synthase citrate-binding" evidence="8">
    <location>
        <begin position="204"/>
        <end position="379"/>
    </location>
</feature>
<organism evidence="10 11">
    <name type="scientific">Candidatus Collierbacteria bacterium CG10_big_fil_rev_8_21_14_0_10_44_9</name>
    <dbReference type="NCBI Taxonomy" id="1974535"/>
    <lineage>
        <taxon>Bacteria</taxon>
        <taxon>Candidatus Collieribacteriota</taxon>
    </lineage>
</organism>
<evidence type="ECO:0000256" key="1">
    <source>
        <dbReference type="ARBA" id="ARBA00004496"/>
    </source>
</evidence>
<dbReference type="GO" id="GO:0006629">
    <property type="term" value="P:lipid metabolic process"/>
    <property type="evidence" value="ECO:0007669"/>
    <property type="project" value="UniProtKB-KW"/>
</dbReference>
<gene>
    <name evidence="10" type="ORF">COT87_03150</name>
</gene>
<dbReference type="Proteomes" id="UP000230796">
    <property type="component" value="Unassembled WGS sequence"/>
</dbReference>
<dbReference type="Gene3D" id="3.30.470.110">
    <property type="match status" value="1"/>
</dbReference>
<comment type="subcellular location">
    <subcellularLocation>
        <location evidence="1">Cytoplasm</location>
    </subcellularLocation>
</comment>
<sequence length="386" mass="42343">MARVKISEYQAKKLLLPGYLGISLNSGNYKTIISSLSRDLKSTNLVVKVDQGIKKRGKLGLVKVNVTPKEILDIIQSWIKLDWSNFLIEPVIEHAPDAEHYLSLERTRVGWQISYSAKGGIEVESNWDSVTRAVLSPKGQALTGKAEGLALSDFIKNLLPLLDQYHISFLEMNPILIRNGKLTPLDMACEVDDTGSSLVPVWARHASPAETQIAILDASTPASLKFKLINPHGRIWMLLSGGGASLVLADEVADQDMGKDLANYGEYSGAPTDDDVYSYAKIILATMLHQPSTINHRPLALIIAGGVANFTDVAKTFKGLIRALDEKQVQLRKAKVKIFVRRGGPNEENGLALMRSFLTKSKLLGSIYGHATPLTQVISEVKEYLS</sequence>
<dbReference type="SUPFAM" id="SSF52210">
    <property type="entry name" value="Succinyl-CoA synthetase domains"/>
    <property type="match status" value="1"/>
</dbReference>
<dbReference type="GO" id="GO:0016740">
    <property type="term" value="F:transferase activity"/>
    <property type="evidence" value="ECO:0007669"/>
    <property type="project" value="UniProtKB-KW"/>
</dbReference>
<name>A0A2H0VKA9_9BACT</name>
<dbReference type="GO" id="GO:0005524">
    <property type="term" value="F:ATP binding"/>
    <property type="evidence" value="ECO:0007669"/>
    <property type="project" value="UniProtKB-KW"/>
</dbReference>
<keyword evidence="2" id="KW-0963">Cytoplasm</keyword>
<reference evidence="11" key="1">
    <citation type="submission" date="2017-09" db="EMBL/GenBank/DDBJ databases">
        <title>Depth-based differentiation of microbial function through sediment-hosted aquifers and enrichment of novel symbionts in the deep terrestrial subsurface.</title>
        <authorList>
            <person name="Probst A.J."/>
            <person name="Ladd B."/>
            <person name="Jarett J.K."/>
            <person name="Geller-Mcgrath D.E."/>
            <person name="Sieber C.M.K."/>
            <person name="Emerson J.B."/>
            <person name="Anantharaman K."/>
            <person name="Thomas B.C."/>
            <person name="Malmstrom R."/>
            <person name="Stieglmeier M."/>
            <person name="Klingl A."/>
            <person name="Woyke T."/>
            <person name="Ryan C.M."/>
            <person name="Banfield J.F."/>
        </authorList>
    </citation>
    <scope>NUCLEOTIDE SEQUENCE [LARGE SCALE GENOMIC DNA]</scope>
</reference>